<feature type="signal peptide" evidence="1">
    <location>
        <begin position="1"/>
        <end position="20"/>
    </location>
</feature>
<reference evidence="2" key="1">
    <citation type="journal article" date="2015" name="Genome Announc.">
        <title>Draft Genome Sequence of the Pathogenic Filamentous Fungus Aspergillus udagawae Strain IFM 46973T.</title>
        <authorList>
            <person name="Kusuya Y."/>
            <person name="Takahashi-Nakaguchi A."/>
            <person name="Takahashi H."/>
            <person name="Yaguchi T."/>
        </authorList>
    </citation>
    <scope>NUCLEOTIDE SEQUENCE</scope>
    <source>
        <strain evidence="2">IFM 46973</strain>
    </source>
</reference>
<organism evidence="2 3">
    <name type="scientific">Aspergillus udagawae</name>
    <dbReference type="NCBI Taxonomy" id="91492"/>
    <lineage>
        <taxon>Eukaryota</taxon>
        <taxon>Fungi</taxon>
        <taxon>Dikarya</taxon>
        <taxon>Ascomycota</taxon>
        <taxon>Pezizomycotina</taxon>
        <taxon>Eurotiomycetes</taxon>
        <taxon>Eurotiomycetidae</taxon>
        <taxon>Eurotiales</taxon>
        <taxon>Aspergillaceae</taxon>
        <taxon>Aspergillus</taxon>
        <taxon>Aspergillus subgen. Fumigati</taxon>
    </lineage>
</organism>
<dbReference type="AlphaFoldDB" id="A0A8E0V5B1"/>
<dbReference type="Gene3D" id="2.30.30.40">
    <property type="entry name" value="SH3 Domains"/>
    <property type="match status" value="1"/>
</dbReference>
<keyword evidence="1" id="KW-0732">Signal</keyword>
<reference evidence="2" key="2">
    <citation type="submission" date="2021-01" db="EMBL/GenBank/DDBJ databases">
        <title>Pan-genome distribution and transcriptional activeness of fungal secondary metabolism genes in Aspergillus section Fumigati.</title>
        <authorList>
            <person name="Takahashi H."/>
            <person name="Umemura M."/>
            <person name="Ninomiya A."/>
            <person name="Kusuya Y."/>
            <person name="Urayama S."/>
            <person name="Shimizu M."/>
            <person name="Watanabe A."/>
            <person name="Kamei K."/>
            <person name="Yaguchi T."/>
            <person name="Hagiwara D."/>
        </authorList>
    </citation>
    <scope>NUCLEOTIDE SEQUENCE</scope>
    <source>
        <strain evidence="2">IFM 46973</strain>
    </source>
</reference>
<evidence type="ECO:0008006" key="4">
    <source>
        <dbReference type="Google" id="ProtNLM"/>
    </source>
</evidence>
<proteinExistence type="predicted"/>
<evidence type="ECO:0000256" key="1">
    <source>
        <dbReference type="SAM" id="SignalP"/>
    </source>
</evidence>
<accession>A0A8E0V5B1</accession>
<gene>
    <name evidence="2" type="ORF">Aud_009417</name>
</gene>
<dbReference type="GeneID" id="66996894"/>
<feature type="chain" id="PRO_5034276994" description="SH3b domain-containing protein" evidence="1">
    <location>
        <begin position="21"/>
        <end position="248"/>
    </location>
</feature>
<evidence type="ECO:0000313" key="3">
    <source>
        <dbReference type="Proteomes" id="UP000036893"/>
    </source>
</evidence>
<evidence type="ECO:0000313" key="2">
    <source>
        <dbReference type="EMBL" id="GIC92939.1"/>
    </source>
</evidence>
<name>A0A8E0V5B1_9EURO</name>
<dbReference type="Proteomes" id="UP000036893">
    <property type="component" value="Unassembled WGS sequence"/>
</dbReference>
<comment type="caution">
    <text evidence="2">The sequence shown here is derived from an EMBL/GenBank/DDBJ whole genome shotgun (WGS) entry which is preliminary data.</text>
</comment>
<dbReference type="RefSeq" id="XP_043150205.1">
    <property type="nucleotide sequence ID" value="XM_043294270.1"/>
</dbReference>
<protein>
    <recommendedName>
        <fullName evidence="4">SH3b domain-containing protein</fullName>
    </recommendedName>
</protein>
<sequence length="248" mass="26062">MLYLPLVALSVAATVPLVSAYPINGDGVNCRSGPGTNHPVVKSYPRGHEVTLVCQAPGTDVKGDSLWDKTSDGCYVADYYVKTGTTGYVTKHCDDGSDGGSGGGSGSLPGLNAKQSAHAHKVIDEAKKEGLGRQGCLAGIATALVESNLLMYANSKVPASLNYPHDAVGHDYDSVGIFQQRAVYYPNIAADMDAARSAAQFFAKMKNISGWKTMEVGKLCQKVQVSAYPDRYAQRVPAAEKICAAGGL</sequence>
<dbReference type="EMBL" id="BBXM02000007">
    <property type="protein sequence ID" value="GIC92939.1"/>
    <property type="molecule type" value="Genomic_DNA"/>
</dbReference>